<protein>
    <recommendedName>
        <fullName evidence="5">FAD-binding domain-containing protein</fullName>
    </recommendedName>
</protein>
<dbReference type="GO" id="GO:0071949">
    <property type="term" value="F:FAD binding"/>
    <property type="evidence" value="ECO:0007669"/>
    <property type="project" value="InterPro"/>
</dbReference>
<accession>A0A7H8QM71</accession>
<evidence type="ECO:0000313" key="6">
    <source>
        <dbReference type="EMBL" id="QKX54635.1"/>
    </source>
</evidence>
<dbReference type="InterPro" id="IPR050641">
    <property type="entry name" value="RIFMO-like"/>
</dbReference>
<name>A0A7H8QM71_TALRU</name>
<feature type="domain" description="FAD-binding" evidence="5">
    <location>
        <begin position="7"/>
        <end position="355"/>
    </location>
</feature>
<dbReference type="SUPFAM" id="SSF51905">
    <property type="entry name" value="FAD/NAD(P)-binding domain"/>
    <property type="match status" value="1"/>
</dbReference>
<evidence type="ECO:0000256" key="1">
    <source>
        <dbReference type="ARBA" id="ARBA00001974"/>
    </source>
</evidence>
<evidence type="ECO:0000313" key="7">
    <source>
        <dbReference type="Proteomes" id="UP000509510"/>
    </source>
</evidence>
<dbReference type="GO" id="GO:0016709">
    <property type="term" value="F:oxidoreductase activity, acting on paired donors, with incorporation or reduction of molecular oxygen, NAD(P)H as one donor, and incorporation of one atom of oxygen"/>
    <property type="evidence" value="ECO:0007669"/>
    <property type="project" value="UniProtKB-ARBA"/>
</dbReference>
<dbReference type="Proteomes" id="UP000509510">
    <property type="component" value="Chromosome I"/>
</dbReference>
<comment type="cofactor">
    <cofactor evidence="1">
        <name>FAD</name>
        <dbReference type="ChEBI" id="CHEBI:57692"/>
    </cofactor>
</comment>
<organism evidence="6 7">
    <name type="scientific">Talaromyces rugulosus</name>
    <name type="common">Penicillium rugulosum</name>
    <dbReference type="NCBI Taxonomy" id="121627"/>
    <lineage>
        <taxon>Eukaryota</taxon>
        <taxon>Fungi</taxon>
        <taxon>Dikarya</taxon>
        <taxon>Ascomycota</taxon>
        <taxon>Pezizomycotina</taxon>
        <taxon>Eurotiomycetes</taxon>
        <taxon>Eurotiomycetidae</taxon>
        <taxon>Eurotiales</taxon>
        <taxon>Trichocomaceae</taxon>
        <taxon>Talaromyces</taxon>
        <taxon>Talaromyces sect. Islandici</taxon>
    </lineage>
</organism>
<evidence type="ECO:0000259" key="5">
    <source>
        <dbReference type="Pfam" id="PF01494"/>
    </source>
</evidence>
<dbReference type="InterPro" id="IPR036188">
    <property type="entry name" value="FAD/NAD-bd_sf"/>
</dbReference>
<dbReference type="AlphaFoldDB" id="A0A7H8QM71"/>
<dbReference type="Gene3D" id="3.30.9.10">
    <property type="entry name" value="D-Amino Acid Oxidase, subunit A, domain 2"/>
    <property type="match status" value="1"/>
</dbReference>
<dbReference type="Gene3D" id="3.50.50.60">
    <property type="entry name" value="FAD/NAD(P)-binding domain"/>
    <property type="match status" value="1"/>
</dbReference>
<dbReference type="EMBL" id="CP055898">
    <property type="protein sequence ID" value="QKX54635.1"/>
    <property type="molecule type" value="Genomic_DNA"/>
</dbReference>
<sequence length="539" mass="60331">MQQKTNKTPVLIVGGSLVGLSAALFLSHHGLQPILIEHHAGSSPHPRAMGFLSRTMEMYRAAGLKDKIPLADPNFKLVRTRVESLTGKWHEESYWSKDKSSAKQPNAKNELMEYTHTIGADMAQDELEGVLRESAVSKGADLRYSTTLVRFEQDENGVTAFVKNRNDETEYEIHADYMIATDGNRSFVRETLGIQREGRGYMQTMRSVLFKAPELQQYHKRGVQFSIDQPDLKAFMVYYRNDRWALMFSDDVERDEAAYKEAIYKAVGKTDFALEIITTGEWELTALIAKSYQSGRIFLAGDSAHTLPPNRGGYGANTGIADAWNISWKLASVTKGYSSPALLDTYETERHPIAMFRHDQMFSRQDYKTWSAKDKKETAALDDIAIELGEIYHSKAIISDLEADNVPPVKRPDEWNGEPGTRAADWWLKTGDNSRTAIDFYGKGWVLITQSDLWKDAASQVNESTPIKIDCIQLGVDETADDLEGLKKIMGVTETGASLVRPDGVIAWRLKQNSDAATTPAELLKQVLCQAAFASDVTH</sequence>
<evidence type="ECO:0000256" key="3">
    <source>
        <dbReference type="ARBA" id="ARBA00022827"/>
    </source>
</evidence>
<dbReference type="PANTHER" id="PTHR43004:SF19">
    <property type="entry name" value="BINDING MONOOXYGENASE, PUTATIVE (JCVI)-RELATED"/>
    <property type="match status" value="1"/>
</dbReference>
<dbReference type="KEGG" id="trg:TRUGW13939_01723"/>
<dbReference type="PRINTS" id="PR00420">
    <property type="entry name" value="RNGMNOXGNASE"/>
</dbReference>
<dbReference type="OrthoDB" id="2690153at2759"/>
<gene>
    <name evidence="6" type="ORF">TRUGW13939_01723</name>
</gene>
<evidence type="ECO:0000256" key="2">
    <source>
        <dbReference type="ARBA" id="ARBA00022630"/>
    </source>
</evidence>
<keyword evidence="7" id="KW-1185">Reference proteome</keyword>
<dbReference type="Pfam" id="PF21274">
    <property type="entry name" value="Rng_hyd_C"/>
    <property type="match status" value="1"/>
</dbReference>
<dbReference type="InterPro" id="IPR002938">
    <property type="entry name" value="FAD-bd"/>
</dbReference>
<proteinExistence type="predicted"/>
<dbReference type="PANTHER" id="PTHR43004">
    <property type="entry name" value="TRK SYSTEM POTASSIUM UPTAKE PROTEIN"/>
    <property type="match status" value="1"/>
</dbReference>
<keyword evidence="2" id="KW-0285">Flavoprotein</keyword>
<keyword evidence="3" id="KW-0274">FAD</keyword>
<evidence type="ECO:0000256" key="4">
    <source>
        <dbReference type="ARBA" id="ARBA00023002"/>
    </source>
</evidence>
<reference evidence="7" key="1">
    <citation type="submission" date="2020-06" db="EMBL/GenBank/DDBJ databases">
        <title>A chromosome-scale genome assembly of Talaromyces rugulosus W13939.</title>
        <authorList>
            <person name="Wang B."/>
            <person name="Guo L."/>
            <person name="Ye K."/>
            <person name="Wang L."/>
        </authorList>
    </citation>
    <scope>NUCLEOTIDE SEQUENCE [LARGE SCALE GENOMIC DNA]</scope>
    <source>
        <strain evidence="7">W13939</strain>
    </source>
</reference>
<dbReference type="Pfam" id="PF01494">
    <property type="entry name" value="FAD_binding_3"/>
    <property type="match status" value="1"/>
</dbReference>
<dbReference type="GeneID" id="55989233"/>
<keyword evidence="4" id="KW-0560">Oxidoreductase</keyword>
<dbReference type="Gene3D" id="3.40.30.120">
    <property type="match status" value="1"/>
</dbReference>
<dbReference type="RefSeq" id="XP_035340814.1">
    <property type="nucleotide sequence ID" value="XM_035484921.1"/>
</dbReference>